<feature type="domain" description="Recombinase" evidence="4">
    <location>
        <begin position="166"/>
        <end position="284"/>
    </location>
</feature>
<gene>
    <name evidence="5" type="ORF">MI149_07340</name>
</gene>
<dbReference type="InterPro" id="IPR006119">
    <property type="entry name" value="Resolv_N"/>
</dbReference>
<dbReference type="InterPro" id="IPR011109">
    <property type="entry name" value="DNA_bind_recombinase_dom"/>
</dbReference>
<evidence type="ECO:0000313" key="6">
    <source>
        <dbReference type="Proteomes" id="UP001055337"/>
    </source>
</evidence>
<dbReference type="PANTHER" id="PTHR30461">
    <property type="entry name" value="DNA-INVERTASE FROM LAMBDOID PROPHAGE"/>
    <property type="match status" value="1"/>
</dbReference>
<dbReference type="InterPro" id="IPR025827">
    <property type="entry name" value="Zn_ribbon_recom_dom"/>
</dbReference>
<dbReference type="PROSITE" id="PS51736">
    <property type="entry name" value="RECOMBINASES_3"/>
    <property type="match status" value="1"/>
</dbReference>
<dbReference type="Gene3D" id="3.90.1750.20">
    <property type="entry name" value="Putative Large Serine Recombinase, Chain B, Domain 2"/>
    <property type="match status" value="1"/>
</dbReference>
<accession>A0ABY3TNR7</accession>
<name>A0ABY3TNR7_9MYCO</name>
<dbReference type="InterPro" id="IPR038109">
    <property type="entry name" value="DNA_bind_recomb_sf"/>
</dbReference>
<dbReference type="Pfam" id="PF07508">
    <property type="entry name" value="Recombinase"/>
    <property type="match status" value="1"/>
</dbReference>
<dbReference type="PROSITE" id="PS51737">
    <property type="entry name" value="RECOMBINASE_DNA_BIND"/>
    <property type="match status" value="1"/>
</dbReference>
<protein>
    <submittedName>
        <fullName evidence="5">Recombinase family protein</fullName>
    </submittedName>
</protein>
<evidence type="ECO:0000259" key="3">
    <source>
        <dbReference type="PROSITE" id="PS51736"/>
    </source>
</evidence>
<feature type="domain" description="Resolvase/invertase-type recombinase catalytic" evidence="3">
    <location>
        <begin position="8"/>
        <end position="158"/>
    </location>
</feature>
<dbReference type="InterPro" id="IPR036162">
    <property type="entry name" value="Resolvase-like_N_sf"/>
</dbReference>
<dbReference type="Pfam" id="PF00239">
    <property type="entry name" value="Resolvase"/>
    <property type="match status" value="1"/>
</dbReference>
<dbReference type="PANTHER" id="PTHR30461:SF2">
    <property type="entry name" value="SERINE RECOMBINASE PINE-RELATED"/>
    <property type="match status" value="1"/>
</dbReference>
<evidence type="ECO:0000313" key="5">
    <source>
        <dbReference type="EMBL" id="ULN42898.1"/>
    </source>
</evidence>
<keyword evidence="2" id="KW-0233">DNA recombination</keyword>
<organism evidence="5 6">
    <name type="scientific">Mycolicibacterium crocinum</name>
    <dbReference type="NCBI Taxonomy" id="388459"/>
    <lineage>
        <taxon>Bacteria</taxon>
        <taxon>Bacillati</taxon>
        <taxon>Actinomycetota</taxon>
        <taxon>Actinomycetes</taxon>
        <taxon>Mycobacteriales</taxon>
        <taxon>Mycobacteriaceae</taxon>
        <taxon>Mycolicibacterium</taxon>
    </lineage>
</organism>
<sequence>MADKRPARALIVTRLSRVTDNTTSPERQLASCREVISQRGYTEAGIAEDLDVSGSVDPFDRKKRPRLAEWLHGRPGEFDVLVAYRVDRFTRSLRKLQELVHWCDDNGKTLVSATEPHFDTTTPFAGVVIALMGTVAEMELEAISERNRSAAQHNIKQGRYRGSVPPWGYQPHKDEASGDWRLVPDPAQVALVQEAARRVIAGDSLNSICHDFTRRGIKTPKGKDWNVTPMKRSLMSEAMLGRVTDASGKSVRGEDGSPIERAEPVLDREIWSEVCEALGKRAQGARPTTQGSLLTQVIFCGMPGCGKPAYRFNGGSHAQFPRYRCQTATKVHKCGNRTIRADDLCELIDSLVVGMLGDSERLEKVWEQGSDSADELAELDELLADLTDQLGTGLFKRGTPQRQRLEERIRAAAERRDELASQPSKPSGWQWVSTGEPFGPWWASQDANSRNAWLRSAGVRVEFDRENIRIDLGDLQSMLGGLAAGPTAVLAQETFEAMTKTGVAGIELLPGGHGVVHTIDGRRVEIDAADIKEN</sequence>
<dbReference type="SUPFAM" id="SSF53041">
    <property type="entry name" value="Resolvase-like"/>
    <property type="match status" value="1"/>
</dbReference>
<evidence type="ECO:0000256" key="2">
    <source>
        <dbReference type="ARBA" id="ARBA00023172"/>
    </source>
</evidence>
<reference evidence="5" key="1">
    <citation type="submission" date="2022-08" db="EMBL/GenBank/DDBJ databases">
        <title>Whole genome sequencing of non-tuberculosis mycobacteria type-strains.</title>
        <authorList>
            <person name="Igarashi Y."/>
            <person name="Osugi A."/>
            <person name="Mitarai S."/>
        </authorList>
    </citation>
    <scope>NUCLEOTIDE SEQUENCE</scope>
    <source>
        <strain evidence="5">JCM 16369</strain>
    </source>
</reference>
<evidence type="ECO:0000259" key="4">
    <source>
        <dbReference type="PROSITE" id="PS51737"/>
    </source>
</evidence>
<proteinExistence type="predicted"/>
<dbReference type="EMBL" id="CP092362">
    <property type="protein sequence ID" value="ULN42898.1"/>
    <property type="molecule type" value="Genomic_DNA"/>
</dbReference>
<dbReference type="SMART" id="SM00857">
    <property type="entry name" value="Resolvase"/>
    <property type="match status" value="1"/>
</dbReference>
<evidence type="ECO:0000256" key="1">
    <source>
        <dbReference type="ARBA" id="ARBA00023125"/>
    </source>
</evidence>
<dbReference type="Pfam" id="PF13408">
    <property type="entry name" value="Zn_ribbon_recom"/>
    <property type="match status" value="1"/>
</dbReference>
<dbReference type="Gene3D" id="3.40.50.1390">
    <property type="entry name" value="Resolvase, N-terminal catalytic domain"/>
    <property type="match status" value="1"/>
</dbReference>
<keyword evidence="1" id="KW-0238">DNA-binding</keyword>
<dbReference type="CDD" id="cd00338">
    <property type="entry name" value="Ser_Recombinase"/>
    <property type="match status" value="1"/>
</dbReference>
<dbReference type="RefSeq" id="WP_240179239.1">
    <property type="nucleotide sequence ID" value="NZ_CP092362.2"/>
</dbReference>
<keyword evidence="6" id="KW-1185">Reference proteome</keyword>
<dbReference type="Proteomes" id="UP001055337">
    <property type="component" value="Chromosome"/>
</dbReference>
<dbReference type="InterPro" id="IPR050639">
    <property type="entry name" value="SSR_resolvase"/>
</dbReference>